<dbReference type="AlphaFoldDB" id="G8NUV9"/>
<reference evidence="1 2" key="1">
    <citation type="submission" date="2011-11" db="EMBL/GenBank/DDBJ databases">
        <title>Complete sequence of Granulicella mallensis MP5ACTX8.</title>
        <authorList>
            <consortium name="US DOE Joint Genome Institute"/>
            <person name="Lucas S."/>
            <person name="Copeland A."/>
            <person name="Lapidus A."/>
            <person name="Cheng J.-F."/>
            <person name="Goodwin L."/>
            <person name="Pitluck S."/>
            <person name="Peters L."/>
            <person name="Lu M."/>
            <person name="Detter J.C."/>
            <person name="Han C."/>
            <person name="Tapia R."/>
            <person name="Land M."/>
            <person name="Hauser L."/>
            <person name="Kyrpides N."/>
            <person name="Ivanova N."/>
            <person name="Mikhailova N."/>
            <person name="Pagani I."/>
            <person name="Rawat S."/>
            <person name="Mannisto M."/>
            <person name="Haggblom M."/>
            <person name="Woyke T."/>
        </authorList>
    </citation>
    <scope>NUCLEOTIDE SEQUENCE [LARGE SCALE GENOMIC DNA]</scope>
    <source>
        <strain evidence="2">ATCC BAA-1857 / DSM 23137 / MP5ACTX8</strain>
    </source>
</reference>
<dbReference type="OrthoDB" id="9810361at2"/>
<sequence length="198" mass="21576">MTELFPILDTALADTTVRSGEWLACKPGCHQCCIGVFPISQLDAETLRTGLAAADPAVAHRIRARVEAARSRLSRDFPGDPATGLLFTEPHHEEAFDDFANEEPCPVLDPVTGTCDLYAFRPVQCRTFGPPVRNEDDGLGVCELCFVDAPASEVARCEMDQSWRPLEEKLISEAEQRTGLQGPTIIAFALAQLVTCNS</sequence>
<proteinExistence type="predicted"/>
<accession>G8NUV9</accession>
<gene>
    <name evidence="1" type="ordered locus">AciX8_3351</name>
</gene>
<dbReference type="HOGENOM" id="CLU_1401643_0_0_0"/>
<dbReference type="KEGG" id="gma:AciX8_3351"/>
<dbReference type="Pfam" id="PF03692">
    <property type="entry name" value="CxxCxxCC"/>
    <property type="match status" value="1"/>
</dbReference>
<dbReference type="InterPro" id="IPR005358">
    <property type="entry name" value="Puta_zinc/iron-chelating_dom"/>
</dbReference>
<protein>
    <recommendedName>
        <fullName evidence="3">YkgJ family cysteine cluster protein</fullName>
    </recommendedName>
</protein>
<evidence type="ECO:0008006" key="3">
    <source>
        <dbReference type="Google" id="ProtNLM"/>
    </source>
</evidence>
<dbReference type="eggNOG" id="COG0727">
    <property type="taxonomic scope" value="Bacteria"/>
</dbReference>
<evidence type="ECO:0000313" key="1">
    <source>
        <dbReference type="EMBL" id="AEU37649.1"/>
    </source>
</evidence>
<organism evidence="1 2">
    <name type="scientific">Granulicella mallensis (strain ATCC BAA-1857 / DSM 23137 / MP5ACTX8)</name>
    <dbReference type="NCBI Taxonomy" id="682795"/>
    <lineage>
        <taxon>Bacteria</taxon>
        <taxon>Pseudomonadati</taxon>
        <taxon>Acidobacteriota</taxon>
        <taxon>Terriglobia</taxon>
        <taxon>Terriglobales</taxon>
        <taxon>Acidobacteriaceae</taxon>
        <taxon>Granulicella</taxon>
    </lineage>
</organism>
<evidence type="ECO:0000313" key="2">
    <source>
        <dbReference type="Proteomes" id="UP000007113"/>
    </source>
</evidence>
<keyword evidence="2" id="KW-1185">Reference proteome</keyword>
<name>G8NUV9_GRAMM</name>
<dbReference type="EMBL" id="CP003130">
    <property type="protein sequence ID" value="AEU37649.1"/>
    <property type="molecule type" value="Genomic_DNA"/>
</dbReference>
<dbReference type="Proteomes" id="UP000007113">
    <property type="component" value="Chromosome"/>
</dbReference>
<dbReference type="STRING" id="682795.AciX8_3351"/>